<dbReference type="AlphaFoldDB" id="A0A239ZRL1"/>
<dbReference type="RefSeq" id="WP_095177574.1">
    <property type="nucleotide sequence ID" value="NZ_CP173238.1"/>
</dbReference>
<evidence type="ECO:0000256" key="4">
    <source>
        <dbReference type="ARBA" id="ARBA00023306"/>
    </source>
</evidence>
<evidence type="ECO:0000313" key="10">
    <source>
        <dbReference type="Proteomes" id="UP000250223"/>
    </source>
</evidence>
<keyword evidence="3 5" id="KW-0472">Membrane</keyword>
<dbReference type="InterPro" id="IPR050696">
    <property type="entry name" value="FtsA/MreB"/>
</dbReference>
<feature type="domain" description="SHS2" evidence="7">
    <location>
        <begin position="5"/>
        <end position="193"/>
    </location>
</feature>
<keyword evidence="2 5" id="KW-0132">Cell division</keyword>
<dbReference type="InterPro" id="IPR003494">
    <property type="entry name" value="SHS2_FtsA"/>
</dbReference>
<dbReference type="HAMAP" id="MF_02033">
    <property type="entry name" value="FtsA"/>
    <property type="match status" value="1"/>
</dbReference>
<dbReference type="InterPro" id="IPR043129">
    <property type="entry name" value="ATPase_NBD"/>
</dbReference>
<comment type="subunit">
    <text evidence="5">Self-interacts. Interacts with FtsZ.</text>
</comment>
<dbReference type="SUPFAM" id="SSF53067">
    <property type="entry name" value="Actin-like ATPase domain"/>
    <property type="match status" value="2"/>
</dbReference>
<dbReference type="EMBL" id="UAWC01000003">
    <property type="protein sequence ID" value="SQB33942.1"/>
    <property type="molecule type" value="Genomic_DNA"/>
</dbReference>
<dbReference type="PIRSF" id="PIRSF003101">
    <property type="entry name" value="FtsA"/>
    <property type="match status" value="1"/>
</dbReference>
<comment type="subcellular location">
    <subcellularLocation>
        <location evidence="5">Cell membrane</location>
        <topology evidence="5">Peripheral membrane protein</topology>
        <orientation evidence="5">Cytoplasmic side</orientation>
    </subcellularLocation>
    <text evidence="5">Localizes to the Z ring in an FtsZ-dependent manner. Targeted to the membrane through a conserved C-terminal amphipathic helix.</text>
</comment>
<evidence type="ECO:0000256" key="1">
    <source>
        <dbReference type="ARBA" id="ARBA00022475"/>
    </source>
</evidence>
<dbReference type="Gene3D" id="3.30.420.40">
    <property type="match status" value="2"/>
</dbReference>
<sequence>MDEYIVGLDIGSSSVCTAAGKLDKYGKVQIVGINYVPCTGIKKGVVIDIDETSESIKNSIYQLQTMIDSKVAEIYLSIPAEICEIILNKGVVAVSSDDREIKKNDVNRVLSASRIITIPSNKEIIGVIPEEYIVDGYNKIKDPIGMSGVRLEVDAQIILSESTIISNLLKCIKKAELNVKGMVFQPMANALSTLKEEETETGVLLLDVGAETTNITVFKEGKITYLDKISIGGNIITNDISLCLKLPVSEAEKVKLKYGKINLQKEEDFKIKINASYDNAIEISYNILNEIISSRVEELLYLVKNKLIKNRQMESISNVVIVGGGIALLKGVNELGKRIIGKPTRIGTPEYIGTVSPLYSSAVGVVEDVLNTLEFNPIDEKDIEINRKREKYQREEEEVFYEEEKHGFMSKIKEFFIDFF</sequence>
<organism evidence="8 11">
    <name type="scientific">Clostridium cochlearium</name>
    <dbReference type="NCBI Taxonomy" id="1494"/>
    <lineage>
        <taxon>Bacteria</taxon>
        <taxon>Bacillati</taxon>
        <taxon>Bacillota</taxon>
        <taxon>Clostridia</taxon>
        <taxon>Eubacteriales</taxon>
        <taxon>Clostridiaceae</taxon>
        <taxon>Clostridium</taxon>
    </lineage>
</organism>
<evidence type="ECO:0000259" key="7">
    <source>
        <dbReference type="SMART" id="SM00842"/>
    </source>
</evidence>
<dbReference type="Proteomes" id="UP000528432">
    <property type="component" value="Unassembled WGS sequence"/>
</dbReference>
<evidence type="ECO:0000313" key="11">
    <source>
        <dbReference type="Proteomes" id="UP000528432"/>
    </source>
</evidence>
<dbReference type="PANTHER" id="PTHR32432">
    <property type="entry name" value="CELL DIVISION PROTEIN FTSA-RELATED"/>
    <property type="match status" value="1"/>
</dbReference>
<keyword evidence="4 5" id="KW-0131">Cell cycle</keyword>
<dbReference type="GO" id="GO:0043093">
    <property type="term" value="P:FtsZ-dependent cytokinesis"/>
    <property type="evidence" value="ECO:0007669"/>
    <property type="project" value="UniProtKB-UniRule"/>
</dbReference>
<dbReference type="PANTHER" id="PTHR32432:SF4">
    <property type="entry name" value="CELL DIVISION PROTEIN FTSA"/>
    <property type="match status" value="1"/>
</dbReference>
<reference evidence="9 10" key="1">
    <citation type="submission" date="2018-06" db="EMBL/GenBank/DDBJ databases">
        <authorList>
            <consortium name="Pathogen Informatics"/>
            <person name="Doyle S."/>
        </authorList>
    </citation>
    <scope>NUCLEOTIDE SEQUENCE [LARGE SCALE GENOMIC DNA]</scope>
    <source>
        <strain evidence="9 10">NCTC13028</strain>
    </source>
</reference>
<dbReference type="InterPro" id="IPR020823">
    <property type="entry name" value="Cell_div_FtsA"/>
</dbReference>
<dbReference type="Gene3D" id="3.30.1490.110">
    <property type="match status" value="1"/>
</dbReference>
<evidence type="ECO:0000256" key="5">
    <source>
        <dbReference type="HAMAP-Rule" id="MF_02033"/>
    </source>
</evidence>
<gene>
    <name evidence="5 8" type="primary">ftsA</name>
    <name evidence="9" type="synonym">ftsA_1</name>
    <name evidence="8" type="ORF">HMJ28_09060</name>
    <name evidence="9" type="ORF">NCTC13028_00820</name>
</gene>
<dbReference type="GO" id="GO:0009898">
    <property type="term" value="C:cytoplasmic side of plasma membrane"/>
    <property type="evidence" value="ECO:0007669"/>
    <property type="project" value="UniProtKB-UniRule"/>
</dbReference>
<evidence type="ECO:0000313" key="8">
    <source>
        <dbReference type="EMBL" id="NOH16533.1"/>
    </source>
</evidence>
<dbReference type="GO" id="GO:0032153">
    <property type="term" value="C:cell division site"/>
    <property type="evidence" value="ECO:0007669"/>
    <property type="project" value="UniProtKB-UniRule"/>
</dbReference>
<name>A0A239ZRL1_CLOCO</name>
<dbReference type="SMART" id="SM00842">
    <property type="entry name" value="FtsA"/>
    <property type="match status" value="1"/>
</dbReference>
<dbReference type="Proteomes" id="UP000250223">
    <property type="component" value="Unassembled WGS sequence"/>
</dbReference>
<evidence type="ECO:0000256" key="6">
    <source>
        <dbReference type="PIRNR" id="PIRNR003101"/>
    </source>
</evidence>
<comment type="similarity">
    <text evidence="5 6">Belongs to the FtsA/MreB family.</text>
</comment>
<proteinExistence type="inferred from homology"/>
<evidence type="ECO:0000256" key="3">
    <source>
        <dbReference type="ARBA" id="ARBA00023136"/>
    </source>
</evidence>
<dbReference type="Pfam" id="PF14450">
    <property type="entry name" value="FtsA"/>
    <property type="match status" value="1"/>
</dbReference>
<dbReference type="EMBL" id="JABFIF010000018">
    <property type="protein sequence ID" value="NOH16533.1"/>
    <property type="molecule type" value="Genomic_DNA"/>
</dbReference>
<dbReference type="GeneID" id="70576824"/>
<keyword evidence="1 5" id="KW-1003">Cell membrane</keyword>
<comment type="function">
    <text evidence="5 6">Cell division protein that is involved in the assembly of the Z ring. May serve as a membrane anchor for the Z ring.</text>
</comment>
<reference evidence="8 11" key="2">
    <citation type="submission" date="2020-05" db="EMBL/GenBank/DDBJ databases">
        <title>Draft genome sequence of Clostridium cochlearium strain AGROS13 isolated from a sheep dairy farm in New Zealand.</title>
        <authorList>
            <person name="Gupta T.B."/>
            <person name="Jauregui R."/>
            <person name="Risson A.N."/>
            <person name="Brightwell G."/>
            <person name="Maclean P."/>
        </authorList>
    </citation>
    <scope>NUCLEOTIDE SEQUENCE [LARGE SCALE GENOMIC DNA]</scope>
    <source>
        <strain evidence="8 11">AGROS13</strain>
    </source>
</reference>
<protein>
    <recommendedName>
        <fullName evidence="5 6">Cell division protein FtsA</fullName>
    </recommendedName>
</protein>
<evidence type="ECO:0000256" key="2">
    <source>
        <dbReference type="ARBA" id="ARBA00022618"/>
    </source>
</evidence>
<dbReference type="NCBIfam" id="TIGR01174">
    <property type="entry name" value="ftsA"/>
    <property type="match status" value="1"/>
</dbReference>
<dbReference type="CDD" id="cd24048">
    <property type="entry name" value="ASKHA_NBD_FtsA"/>
    <property type="match status" value="1"/>
</dbReference>
<dbReference type="Pfam" id="PF02491">
    <property type="entry name" value="SHS2_FTSA"/>
    <property type="match status" value="1"/>
</dbReference>
<accession>A0A239ZRL1</accession>
<evidence type="ECO:0000313" key="9">
    <source>
        <dbReference type="EMBL" id="SQB33942.1"/>
    </source>
</evidence>